<dbReference type="PANTHER" id="PTHR42951:SF17">
    <property type="entry name" value="METALLO-BETA-LACTAMASE DOMAIN-CONTAINING PROTEIN"/>
    <property type="match status" value="1"/>
</dbReference>
<evidence type="ECO:0000256" key="3">
    <source>
        <dbReference type="ARBA" id="ARBA00048505"/>
    </source>
</evidence>
<reference evidence="5 6" key="1">
    <citation type="submission" date="2016-02" db="EMBL/GenBank/DDBJ databases">
        <title>Paenibacillus sp. LPB0068, isolated from Crassostrea gigas.</title>
        <authorList>
            <person name="Shin S.-K."/>
            <person name="Yi H."/>
        </authorList>
    </citation>
    <scope>NUCLEOTIDE SEQUENCE [LARGE SCALE GENOMIC DNA]</scope>
    <source>
        <strain evidence="5 6">LPB0068</strain>
    </source>
</reference>
<protein>
    <submittedName>
        <fullName evidence="5">MBL fold metallo-hydrolase</fullName>
    </submittedName>
</protein>
<dbReference type="AlphaFoldDB" id="A0A167AZD1"/>
<dbReference type="InterPro" id="IPR050855">
    <property type="entry name" value="NDM-1-like"/>
</dbReference>
<dbReference type="InterPro" id="IPR036866">
    <property type="entry name" value="RibonucZ/Hydroxyglut_hydro"/>
</dbReference>
<proteinExistence type="predicted"/>
<dbReference type="EMBL" id="LSFN01000038">
    <property type="protein sequence ID" value="OAB71600.1"/>
    <property type="molecule type" value="Genomic_DNA"/>
</dbReference>
<comment type="catalytic activity">
    <reaction evidence="3">
        <text>3',5'-cyclic UMP + H2O = UMP + H(+)</text>
        <dbReference type="Rhea" id="RHEA:70575"/>
        <dbReference type="ChEBI" id="CHEBI:15377"/>
        <dbReference type="ChEBI" id="CHEBI:15378"/>
        <dbReference type="ChEBI" id="CHEBI:57865"/>
        <dbReference type="ChEBI" id="CHEBI:184387"/>
    </reaction>
    <physiologicalReaction direction="left-to-right" evidence="3">
        <dbReference type="Rhea" id="RHEA:70576"/>
    </physiologicalReaction>
</comment>
<comment type="function">
    <text evidence="2">Counteracts the endogenous Pycsar antiviral defense system. Phosphodiesterase that enables metal-dependent hydrolysis of host cyclic nucleotide Pycsar defense signals such as cCMP and cUMP.</text>
</comment>
<dbReference type="KEGG" id="pcx:LPB68_16135"/>
<dbReference type="Proteomes" id="UP000077134">
    <property type="component" value="Unassembled WGS sequence"/>
</dbReference>
<dbReference type="SMART" id="SM00849">
    <property type="entry name" value="Lactamase_B"/>
    <property type="match status" value="1"/>
</dbReference>
<evidence type="ECO:0000256" key="2">
    <source>
        <dbReference type="ARBA" id="ARBA00034301"/>
    </source>
</evidence>
<feature type="domain" description="Metallo-beta-lactamase" evidence="4">
    <location>
        <begin position="28"/>
        <end position="236"/>
    </location>
</feature>
<sequence length="272" mass="29999">MDTHHLLISGSIDTEVILPDIAYMRTYIANVCFVGDPVSGHWMLVDTGVATCGDDIKKYADARFGRPPIHILLTHGHFDHVGNVIALADYWDVPIYAHKNELPFLTGQQDYPPGDSTVGGGIMAVVAPMYPHKAIDLQNRIHPLPADGIIPEMDEWRYILTPGHTPGHISLLRDRDKVLIAGDAFITVKQESALAVMQQEKEIHGPPTYFTPDWDTAKDSIVRLAKLPIALAITGHGVPMSGEELTEGLQLLAQNFDSQAIPEQGRYVNEKE</sequence>
<organism evidence="5 6">
    <name type="scientific">Paenibacillus crassostreae</name>
    <dbReference type="NCBI Taxonomy" id="1763538"/>
    <lineage>
        <taxon>Bacteria</taxon>
        <taxon>Bacillati</taxon>
        <taxon>Bacillota</taxon>
        <taxon>Bacilli</taxon>
        <taxon>Bacillales</taxon>
        <taxon>Paenibacillaceae</taxon>
        <taxon>Paenibacillus</taxon>
    </lineage>
</organism>
<evidence type="ECO:0000313" key="6">
    <source>
        <dbReference type="Proteomes" id="UP000077134"/>
    </source>
</evidence>
<accession>A0A167AZD1</accession>
<dbReference type="PANTHER" id="PTHR42951">
    <property type="entry name" value="METALLO-BETA-LACTAMASE DOMAIN-CONTAINING"/>
    <property type="match status" value="1"/>
</dbReference>
<dbReference type="Gene3D" id="3.60.15.10">
    <property type="entry name" value="Ribonuclease Z/Hydroxyacylglutathione hydrolase-like"/>
    <property type="match status" value="1"/>
</dbReference>
<comment type="caution">
    <text evidence="5">The sequence shown here is derived from an EMBL/GenBank/DDBJ whole genome shotgun (WGS) entry which is preliminary data.</text>
</comment>
<dbReference type="STRING" id="1763538.LPB68_16135"/>
<dbReference type="InterPro" id="IPR001279">
    <property type="entry name" value="Metallo-B-lactamas"/>
</dbReference>
<gene>
    <name evidence="5" type="ORF">PNBC_19005</name>
</gene>
<evidence type="ECO:0000259" key="4">
    <source>
        <dbReference type="SMART" id="SM00849"/>
    </source>
</evidence>
<dbReference type="CDD" id="cd07721">
    <property type="entry name" value="yflN-like_MBL-fold"/>
    <property type="match status" value="1"/>
</dbReference>
<keyword evidence="6" id="KW-1185">Reference proteome</keyword>
<evidence type="ECO:0000256" key="1">
    <source>
        <dbReference type="ARBA" id="ARBA00034221"/>
    </source>
</evidence>
<name>A0A167AZD1_9BACL</name>
<evidence type="ECO:0000313" key="5">
    <source>
        <dbReference type="EMBL" id="OAB71600.1"/>
    </source>
</evidence>
<keyword evidence="5" id="KW-0378">Hydrolase</keyword>
<comment type="catalytic activity">
    <reaction evidence="1">
        <text>3',5'-cyclic CMP + H2O = CMP + H(+)</text>
        <dbReference type="Rhea" id="RHEA:72675"/>
        <dbReference type="ChEBI" id="CHEBI:15377"/>
        <dbReference type="ChEBI" id="CHEBI:15378"/>
        <dbReference type="ChEBI" id="CHEBI:58003"/>
        <dbReference type="ChEBI" id="CHEBI:60377"/>
    </reaction>
    <physiologicalReaction direction="left-to-right" evidence="1">
        <dbReference type="Rhea" id="RHEA:72676"/>
    </physiologicalReaction>
</comment>
<dbReference type="Pfam" id="PF00753">
    <property type="entry name" value="Lactamase_B"/>
    <property type="match status" value="1"/>
</dbReference>
<dbReference type="SUPFAM" id="SSF56281">
    <property type="entry name" value="Metallo-hydrolase/oxidoreductase"/>
    <property type="match status" value="1"/>
</dbReference>
<dbReference type="GO" id="GO:0016787">
    <property type="term" value="F:hydrolase activity"/>
    <property type="evidence" value="ECO:0007669"/>
    <property type="project" value="UniProtKB-KW"/>
</dbReference>